<dbReference type="InParanoid" id="A0A2K3CZJ7"/>
<feature type="compositionally biased region" description="Basic and acidic residues" evidence="1">
    <location>
        <begin position="19"/>
        <end position="33"/>
    </location>
</feature>
<organism evidence="2 3">
    <name type="scientific">Chlamydomonas reinhardtii</name>
    <name type="common">Chlamydomonas smithii</name>
    <dbReference type="NCBI Taxonomy" id="3055"/>
    <lineage>
        <taxon>Eukaryota</taxon>
        <taxon>Viridiplantae</taxon>
        <taxon>Chlorophyta</taxon>
        <taxon>core chlorophytes</taxon>
        <taxon>Chlorophyceae</taxon>
        <taxon>CS clade</taxon>
        <taxon>Chlamydomonadales</taxon>
        <taxon>Chlamydomonadaceae</taxon>
        <taxon>Chlamydomonas</taxon>
    </lineage>
</organism>
<keyword evidence="3" id="KW-1185">Reference proteome</keyword>
<dbReference type="KEGG" id="cre:CHLRE_13g569326v5"/>
<dbReference type="GeneID" id="66055933"/>
<evidence type="ECO:0000313" key="2">
    <source>
        <dbReference type="EMBL" id="PNW73708.1"/>
    </source>
</evidence>
<dbReference type="EMBL" id="CM008974">
    <property type="protein sequence ID" value="PNW73708.1"/>
    <property type="molecule type" value="Genomic_DNA"/>
</dbReference>
<dbReference type="Gramene" id="PNW73708">
    <property type="protein sequence ID" value="PNW73708"/>
    <property type="gene ID" value="CHLRE_13g569326v5"/>
</dbReference>
<dbReference type="Proteomes" id="UP000006906">
    <property type="component" value="Chromosome 13"/>
</dbReference>
<dbReference type="AlphaFoldDB" id="A0A2K3CZJ7"/>
<sequence>MSLHRALEHSLCKSVKSVSRRETPPTSHRDPSRDPTSAPVLRPFATKFPTCLAPPTEKQHTQTEIFSRDGLLEQEKVAFPRKGKVG</sequence>
<evidence type="ECO:0000313" key="3">
    <source>
        <dbReference type="Proteomes" id="UP000006906"/>
    </source>
</evidence>
<feature type="region of interest" description="Disordered" evidence="1">
    <location>
        <begin position="1"/>
        <end position="63"/>
    </location>
</feature>
<reference evidence="2 3" key="1">
    <citation type="journal article" date="2007" name="Science">
        <title>The Chlamydomonas genome reveals the evolution of key animal and plant functions.</title>
        <authorList>
            <person name="Merchant S.S."/>
            <person name="Prochnik S.E."/>
            <person name="Vallon O."/>
            <person name="Harris E.H."/>
            <person name="Karpowicz S.J."/>
            <person name="Witman G.B."/>
            <person name="Terry A."/>
            <person name="Salamov A."/>
            <person name="Fritz-Laylin L.K."/>
            <person name="Marechal-Drouard L."/>
            <person name="Marshall W.F."/>
            <person name="Qu L.H."/>
            <person name="Nelson D.R."/>
            <person name="Sanderfoot A.A."/>
            <person name="Spalding M.H."/>
            <person name="Kapitonov V.V."/>
            <person name="Ren Q."/>
            <person name="Ferris P."/>
            <person name="Lindquist E."/>
            <person name="Shapiro H."/>
            <person name="Lucas S.M."/>
            <person name="Grimwood J."/>
            <person name="Schmutz J."/>
            <person name="Cardol P."/>
            <person name="Cerutti H."/>
            <person name="Chanfreau G."/>
            <person name="Chen C.L."/>
            <person name="Cognat V."/>
            <person name="Croft M.T."/>
            <person name="Dent R."/>
            <person name="Dutcher S."/>
            <person name="Fernandez E."/>
            <person name="Fukuzawa H."/>
            <person name="Gonzalez-Ballester D."/>
            <person name="Gonzalez-Halphen D."/>
            <person name="Hallmann A."/>
            <person name="Hanikenne M."/>
            <person name="Hippler M."/>
            <person name="Inwood W."/>
            <person name="Jabbari K."/>
            <person name="Kalanon M."/>
            <person name="Kuras R."/>
            <person name="Lefebvre P.A."/>
            <person name="Lemaire S.D."/>
            <person name="Lobanov A.V."/>
            <person name="Lohr M."/>
            <person name="Manuell A."/>
            <person name="Meier I."/>
            <person name="Mets L."/>
            <person name="Mittag M."/>
            <person name="Mittelmeier T."/>
            <person name="Moroney J.V."/>
            <person name="Moseley J."/>
            <person name="Napoli C."/>
            <person name="Nedelcu A.M."/>
            <person name="Niyogi K."/>
            <person name="Novoselov S.V."/>
            <person name="Paulsen I.T."/>
            <person name="Pazour G."/>
            <person name="Purton S."/>
            <person name="Ral J.P."/>
            <person name="Riano-Pachon D.M."/>
            <person name="Riekhof W."/>
            <person name="Rymarquis L."/>
            <person name="Schroda M."/>
            <person name="Stern D."/>
            <person name="Umen J."/>
            <person name="Willows R."/>
            <person name="Wilson N."/>
            <person name="Zimmer S.L."/>
            <person name="Allmer J."/>
            <person name="Balk J."/>
            <person name="Bisova K."/>
            <person name="Chen C.J."/>
            <person name="Elias M."/>
            <person name="Gendler K."/>
            <person name="Hauser C."/>
            <person name="Lamb M.R."/>
            <person name="Ledford H."/>
            <person name="Long J.C."/>
            <person name="Minagawa J."/>
            <person name="Page M.D."/>
            <person name="Pan J."/>
            <person name="Pootakham W."/>
            <person name="Roje S."/>
            <person name="Rose A."/>
            <person name="Stahlberg E."/>
            <person name="Terauchi A.M."/>
            <person name="Yang P."/>
            <person name="Ball S."/>
            <person name="Bowler C."/>
            <person name="Dieckmann C.L."/>
            <person name="Gladyshev V.N."/>
            <person name="Green P."/>
            <person name="Jorgensen R."/>
            <person name="Mayfield S."/>
            <person name="Mueller-Roeber B."/>
            <person name="Rajamani S."/>
            <person name="Sayre R.T."/>
            <person name="Brokstein P."/>
            <person name="Dubchak I."/>
            <person name="Goodstein D."/>
            <person name="Hornick L."/>
            <person name="Huang Y.W."/>
            <person name="Jhaveri J."/>
            <person name="Luo Y."/>
            <person name="Martinez D."/>
            <person name="Ngau W.C."/>
            <person name="Otillar B."/>
            <person name="Poliakov A."/>
            <person name="Porter A."/>
            <person name="Szajkowski L."/>
            <person name="Werner G."/>
            <person name="Zhou K."/>
            <person name="Grigoriev I.V."/>
            <person name="Rokhsar D.S."/>
            <person name="Grossman A.R."/>
        </authorList>
    </citation>
    <scope>NUCLEOTIDE SEQUENCE [LARGE SCALE GENOMIC DNA]</scope>
    <source>
        <strain evidence="3">CC-503</strain>
    </source>
</reference>
<protein>
    <submittedName>
        <fullName evidence="2">Uncharacterized protein</fullName>
    </submittedName>
</protein>
<proteinExistence type="predicted"/>
<gene>
    <name evidence="2" type="ORF">CHLRE_13g569326v5</name>
</gene>
<name>A0A2K3CZJ7_CHLRE</name>
<accession>A0A2K3CZJ7</accession>
<evidence type="ECO:0000256" key="1">
    <source>
        <dbReference type="SAM" id="MobiDB-lite"/>
    </source>
</evidence>
<feature type="compositionally biased region" description="Basic and acidic residues" evidence="1">
    <location>
        <begin position="1"/>
        <end position="11"/>
    </location>
</feature>
<dbReference type="RefSeq" id="XP_042917320.1">
    <property type="nucleotide sequence ID" value="XM_043069345.1"/>
</dbReference>